<dbReference type="CDD" id="cd00637">
    <property type="entry name" value="7tm_classA_rhodopsin-like"/>
    <property type="match status" value="1"/>
</dbReference>
<evidence type="ECO:0000256" key="8">
    <source>
        <dbReference type="ARBA" id="ARBA00023170"/>
    </source>
</evidence>
<name>A0A8J2WQQ9_9CRUS</name>
<keyword evidence="14" id="KW-1185">Reference proteome</keyword>
<evidence type="ECO:0000313" key="13">
    <source>
        <dbReference type="EMBL" id="CAH0107925.1"/>
    </source>
</evidence>
<dbReference type="GO" id="GO:0004930">
    <property type="term" value="F:G protein-coupled receptor activity"/>
    <property type="evidence" value="ECO:0007669"/>
    <property type="project" value="UniProtKB-KW"/>
</dbReference>
<keyword evidence="9" id="KW-0325">Glycoprotein</keyword>
<dbReference type="GO" id="GO:0007189">
    <property type="term" value="P:adenylate cyclase-activating G protein-coupled receptor signaling pathway"/>
    <property type="evidence" value="ECO:0007669"/>
    <property type="project" value="TreeGrafter"/>
</dbReference>
<proteinExistence type="inferred from homology"/>
<dbReference type="OrthoDB" id="6346612at2759"/>
<evidence type="ECO:0000256" key="7">
    <source>
        <dbReference type="ARBA" id="ARBA00023136"/>
    </source>
</evidence>
<evidence type="ECO:0000256" key="5">
    <source>
        <dbReference type="ARBA" id="ARBA00022989"/>
    </source>
</evidence>
<dbReference type="SUPFAM" id="SSF81321">
    <property type="entry name" value="Family A G protein-coupled receptor-like"/>
    <property type="match status" value="1"/>
</dbReference>
<feature type="transmembrane region" description="Helical" evidence="11">
    <location>
        <begin position="39"/>
        <end position="59"/>
    </location>
</feature>
<keyword evidence="8" id="KW-0675">Receptor</keyword>
<evidence type="ECO:0000256" key="4">
    <source>
        <dbReference type="ARBA" id="ARBA00022692"/>
    </source>
</evidence>
<comment type="similarity">
    <text evidence="2">Belongs to the G-protein coupled receptor 1 family.</text>
</comment>
<dbReference type="Gene3D" id="1.20.1070.10">
    <property type="entry name" value="Rhodopsin 7-helix transmembrane proteins"/>
    <property type="match status" value="1"/>
</dbReference>
<evidence type="ECO:0000256" key="6">
    <source>
        <dbReference type="ARBA" id="ARBA00023040"/>
    </source>
</evidence>
<keyword evidence="10" id="KW-0807">Transducer</keyword>
<dbReference type="Pfam" id="PF00001">
    <property type="entry name" value="7tm_1"/>
    <property type="match status" value="1"/>
</dbReference>
<dbReference type="InterPro" id="IPR000276">
    <property type="entry name" value="GPCR_Rhodpsn"/>
</dbReference>
<keyword evidence="4 11" id="KW-0812">Transmembrane</keyword>
<dbReference type="PANTHER" id="PTHR24246:SF27">
    <property type="entry name" value="ADENOSINE RECEPTOR, ISOFORM A"/>
    <property type="match status" value="1"/>
</dbReference>
<feature type="transmembrane region" description="Helical" evidence="11">
    <location>
        <begin position="71"/>
        <end position="92"/>
    </location>
</feature>
<dbReference type="PROSITE" id="PS50262">
    <property type="entry name" value="G_PROTEIN_RECEP_F1_2"/>
    <property type="match status" value="1"/>
</dbReference>
<evidence type="ECO:0000256" key="11">
    <source>
        <dbReference type="SAM" id="Phobius"/>
    </source>
</evidence>
<keyword evidence="7 11" id="KW-0472">Membrane</keyword>
<keyword evidence="6" id="KW-0297">G-protein coupled receptor</keyword>
<evidence type="ECO:0000256" key="3">
    <source>
        <dbReference type="ARBA" id="ARBA00022475"/>
    </source>
</evidence>
<evidence type="ECO:0000256" key="1">
    <source>
        <dbReference type="ARBA" id="ARBA00004651"/>
    </source>
</evidence>
<comment type="subcellular location">
    <subcellularLocation>
        <location evidence="1">Cell membrane</location>
        <topology evidence="1">Multi-pass membrane protein</topology>
    </subcellularLocation>
</comment>
<feature type="domain" description="G-protein coupled receptors family 1 profile" evidence="12">
    <location>
        <begin position="51"/>
        <end position="366"/>
    </location>
</feature>
<evidence type="ECO:0000256" key="10">
    <source>
        <dbReference type="ARBA" id="ARBA00023224"/>
    </source>
</evidence>
<keyword evidence="3" id="KW-1003">Cell membrane</keyword>
<dbReference type="PANTHER" id="PTHR24246">
    <property type="entry name" value="OLFACTORY RECEPTOR AND ADENOSINE RECEPTOR"/>
    <property type="match status" value="1"/>
</dbReference>
<sequence length="395" mass="45817">MEMDHPNTTSEDSETTPNVTFNMFEFPIMQQSLSVGHEIYRILVVAVGMCLNCFVLFVVSYSRQLRYPRHIFWAAISLFECLFLVQVALEMYIILTKDPIACRFYVFICTVDYSTLLLCLLLAACDRHLSIVRYEWYKSSVTNRGVIVLISVASTLTFVIVTIPYWTGYQSIYSCTENLTHLHYVLAWDMILGIVCVALHFKIFYETKILVRQYMPCYKRQQPITVRFVNSSIRPSNANHSGAGKEAMSQESGKRVFTTFPEIPAALNENVGMGDDQLPPSLNHLDSECFPWINRRSKINRLEVQAALNMSVNVLPFWLCTFPVSCYAMGLYWCIRLEGDCTFILITWPYMWDFFLLHSIYNPMMYMLSSSEFQRAVAHITRRFTIKFHIQAQDN</sequence>
<comment type="caution">
    <text evidence="13">The sequence shown here is derived from an EMBL/GenBank/DDBJ whole genome shotgun (WGS) entry which is preliminary data.</text>
</comment>
<gene>
    <name evidence="13" type="ORF">DGAL_LOCUS11264</name>
</gene>
<dbReference type="GO" id="GO:0005886">
    <property type="term" value="C:plasma membrane"/>
    <property type="evidence" value="ECO:0007669"/>
    <property type="project" value="UniProtKB-SubCell"/>
</dbReference>
<organism evidence="13 14">
    <name type="scientific">Daphnia galeata</name>
    <dbReference type="NCBI Taxonomy" id="27404"/>
    <lineage>
        <taxon>Eukaryota</taxon>
        <taxon>Metazoa</taxon>
        <taxon>Ecdysozoa</taxon>
        <taxon>Arthropoda</taxon>
        <taxon>Crustacea</taxon>
        <taxon>Branchiopoda</taxon>
        <taxon>Diplostraca</taxon>
        <taxon>Cladocera</taxon>
        <taxon>Anomopoda</taxon>
        <taxon>Daphniidae</taxon>
        <taxon>Daphnia</taxon>
    </lineage>
</organism>
<keyword evidence="5 11" id="KW-1133">Transmembrane helix</keyword>
<evidence type="ECO:0000313" key="14">
    <source>
        <dbReference type="Proteomes" id="UP000789390"/>
    </source>
</evidence>
<reference evidence="13" key="1">
    <citation type="submission" date="2021-11" db="EMBL/GenBank/DDBJ databases">
        <authorList>
            <person name="Schell T."/>
        </authorList>
    </citation>
    <scope>NUCLEOTIDE SEQUENCE</scope>
    <source>
        <strain evidence="13">M5</strain>
    </source>
</reference>
<evidence type="ECO:0000259" key="12">
    <source>
        <dbReference type="PROSITE" id="PS50262"/>
    </source>
</evidence>
<dbReference type="EMBL" id="CAKKLH010000280">
    <property type="protein sequence ID" value="CAH0107925.1"/>
    <property type="molecule type" value="Genomic_DNA"/>
</dbReference>
<feature type="transmembrane region" description="Helical" evidence="11">
    <location>
        <begin position="342"/>
        <end position="361"/>
    </location>
</feature>
<accession>A0A8J2WQQ9</accession>
<evidence type="ECO:0000256" key="9">
    <source>
        <dbReference type="ARBA" id="ARBA00023180"/>
    </source>
</evidence>
<dbReference type="GO" id="GO:0001973">
    <property type="term" value="P:G protein-coupled adenosine receptor signaling pathway"/>
    <property type="evidence" value="ECO:0007669"/>
    <property type="project" value="TreeGrafter"/>
</dbReference>
<feature type="transmembrane region" description="Helical" evidence="11">
    <location>
        <begin position="306"/>
        <end position="330"/>
    </location>
</feature>
<evidence type="ECO:0000256" key="2">
    <source>
        <dbReference type="ARBA" id="ARBA00010663"/>
    </source>
</evidence>
<feature type="transmembrane region" description="Helical" evidence="11">
    <location>
        <begin position="186"/>
        <end position="205"/>
    </location>
</feature>
<feature type="transmembrane region" description="Helical" evidence="11">
    <location>
        <begin position="104"/>
        <end position="125"/>
    </location>
</feature>
<feature type="transmembrane region" description="Helical" evidence="11">
    <location>
        <begin position="146"/>
        <end position="166"/>
    </location>
</feature>
<dbReference type="Proteomes" id="UP000789390">
    <property type="component" value="Unassembled WGS sequence"/>
</dbReference>
<dbReference type="AlphaFoldDB" id="A0A8J2WQQ9"/>
<protein>
    <recommendedName>
        <fullName evidence="12">G-protein coupled receptors family 1 profile domain-containing protein</fullName>
    </recommendedName>
</protein>
<dbReference type="InterPro" id="IPR017452">
    <property type="entry name" value="GPCR_Rhodpsn_7TM"/>
</dbReference>